<keyword evidence="2" id="KW-1185">Reference proteome</keyword>
<dbReference type="AlphaFoldDB" id="A0AA38IHP7"/>
<evidence type="ECO:0000313" key="2">
    <source>
        <dbReference type="Proteomes" id="UP001168821"/>
    </source>
</evidence>
<dbReference type="Proteomes" id="UP001168821">
    <property type="component" value="Unassembled WGS sequence"/>
</dbReference>
<accession>A0AA38IHP7</accession>
<protein>
    <submittedName>
        <fullName evidence="1">Uncharacterized protein</fullName>
    </submittedName>
</protein>
<evidence type="ECO:0000313" key="1">
    <source>
        <dbReference type="EMBL" id="KAJ3656140.1"/>
    </source>
</evidence>
<gene>
    <name evidence="1" type="ORF">Zmor_015238</name>
</gene>
<organism evidence="1 2">
    <name type="scientific">Zophobas morio</name>
    <dbReference type="NCBI Taxonomy" id="2755281"/>
    <lineage>
        <taxon>Eukaryota</taxon>
        <taxon>Metazoa</taxon>
        <taxon>Ecdysozoa</taxon>
        <taxon>Arthropoda</taxon>
        <taxon>Hexapoda</taxon>
        <taxon>Insecta</taxon>
        <taxon>Pterygota</taxon>
        <taxon>Neoptera</taxon>
        <taxon>Endopterygota</taxon>
        <taxon>Coleoptera</taxon>
        <taxon>Polyphaga</taxon>
        <taxon>Cucujiformia</taxon>
        <taxon>Tenebrionidae</taxon>
        <taxon>Zophobas</taxon>
    </lineage>
</organism>
<name>A0AA38IHP7_9CUCU</name>
<reference evidence="1" key="1">
    <citation type="journal article" date="2023" name="G3 (Bethesda)">
        <title>Whole genome assemblies of Zophobas morio and Tenebrio molitor.</title>
        <authorList>
            <person name="Kaur S."/>
            <person name="Stinson S.A."/>
            <person name="diCenzo G.C."/>
        </authorList>
    </citation>
    <scope>NUCLEOTIDE SEQUENCE</scope>
    <source>
        <strain evidence="1">QUZm001</strain>
    </source>
</reference>
<proteinExistence type="predicted"/>
<dbReference type="EMBL" id="JALNTZ010000004">
    <property type="protein sequence ID" value="KAJ3656140.1"/>
    <property type="molecule type" value="Genomic_DNA"/>
</dbReference>
<comment type="caution">
    <text evidence="1">The sequence shown here is derived from an EMBL/GenBank/DDBJ whole genome shotgun (WGS) entry which is preliminary data.</text>
</comment>
<sequence>MGHHNILRSDHAIIDESCPLEPNYSNLGVNFSNVWELHVRLLRHTNLAHLNALPKGTRVCGGLGKCLTLRLSIFHTSSIEDKSREHRGQG</sequence>